<dbReference type="InterPro" id="IPR056511">
    <property type="entry name" value="IDM1_C"/>
</dbReference>
<gene>
    <name evidence="11 12 13 14" type="primary">LOC109012343</name>
</gene>
<dbReference type="Gramene" id="Jr02_20990_p1">
    <property type="protein sequence ID" value="cds.Jr02_20990_p1"/>
    <property type="gene ID" value="Jr02_20990"/>
</dbReference>
<proteinExistence type="predicted"/>
<dbReference type="RefSeq" id="XP_018849488.2">
    <property type="nucleotide sequence ID" value="XM_018993943.2"/>
</dbReference>
<dbReference type="InterPro" id="IPR016181">
    <property type="entry name" value="Acyl_CoA_acyltransferase"/>
</dbReference>
<dbReference type="SUPFAM" id="SSF57903">
    <property type="entry name" value="FYVE/PHD zinc finger"/>
    <property type="match status" value="1"/>
</dbReference>
<feature type="compositionally biased region" description="Basic and acidic residues" evidence="7">
    <location>
        <begin position="579"/>
        <end position="588"/>
    </location>
</feature>
<feature type="region of interest" description="Disordered" evidence="7">
    <location>
        <begin position="553"/>
        <end position="588"/>
    </location>
</feature>
<dbReference type="InterPro" id="IPR019787">
    <property type="entry name" value="Znf_PHD-finger"/>
</dbReference>
<evidence type="ECO:0000313" key="10">
    <source>
        <dbReference type="Proteomes" id="UP000235220"/>
    </source>
</evidence>
<dbReference type="GO" id="GO:0005634">
    <property type="term" value="C:nucleus"/>
    <property type="evidence" value="ECO:0000318"/>
    <property type="project" value="GO_Central"/>
</dbReference>
<dbReference type="Gene3D" id="3.40.630.30">
    <property type="match status" value="1"/>
</dbReference>
<dbReference type="InterPro" id="IPR011011">
    <property type="entry name" value="Znf_FYVE_PHD"/>
</dbReference>
<dbReference type="Pfam" id="PF00628">
    <property type="entry name" value="PHD"/>
    <property type="match status" value="1"/>
</dbReference>
<organism evidence="10 13">
    <name type="scientific">Juglans regia</name>
    <name type="common">English walnut</name>
    <dbReference type="NCBI Taxonomy" id="51240"/>
    <lineage>
        <taxon>Eukaryota</taxon>
        <taxon>Viridiplantae</taxon>
        <taxon>Streptophyta</taxon>
        <taxon>Embryophyta</taxon>
        <taxon>Tracheophyta</taxon>
        <taxon>Spermatophyta</taxon>
        <taxon>Magnoliopsida</taxon>
        <taxon>eudicotyledons</taxon>
        <taxon>Gunneridae</taxon>
        <taxon>Pentapetalae</taxon>
        <taxon>rosids</taxon>
        <taxon>fabids</taxon>
        <taxon>Fagales</taxon>
        <taxon>Juglandaceae</taxon>
        <taxon>Juglans</taxon>
    </lineage>
</organism>
<dbReference type="PROSITE" id="PS51186">
    <property type="entry name" value="GNAT"/>
    <property type="match status" value="1"/>
</dbReference>
<dbReference type="CDD" id="cd04301">
    <property type="entry name" value="NAT_SF"/>
    <property type="match status" value="1"/>
</dbReference>
<dbReference type="PROSITE" id="PS50016">
    <property type="entry name" value="ZF_PHD_2"/>
    <property type="match status" value="1"/>
</dbReference>
<dbReference type="RefSeq" id="XP_035543356.1">
    <property type="nucleotide sequence ID" value="XM_035687463.1"/>
</dbReference>
<evidence type="ECO:0000259" key="9">
    <source>
        <dbReference type="PROSITE" id="PS51186"/>
    </source>
</evidence>
<dbReference type="InterPro" id="IPR000182">
    <property type="entry name" value="GNAT_dom"/>
</dbReference>
<evidence type="ECO:0000256" key="5">
    <source>
        <dbReference type="ARBA" id="ARBA00023242"/>
    </source>
</evidence>
<keyword evidence="5" id="KW-0539">Nucleus</keyword>
<dbReference type="SUPFAM" id="SSF55729">
    <property type="entry name" value="Acyl-CoA N-acyltransferases (Nat)"/>
    <property type="match status" value="1"/>
</dbReference>
<keyword evidence="2" id="KW-0479">Metal-binding</keyword>
<comment type="subcellular location">
    <subcellularLocation>
        <location evidence="1">Nucleus</location>
    </subcellularLocation>
</comment>
<evidence type="ECO:0000256" key="4">
    <source>
        <dbReference type="ARBA" id="ARBA00022833"/>
    </source>
</evidence>
<dbReference type="GO" id="GO:0003714">
    <property type="term" value="F:transcription corepressor activity"/>
    <property type="evidence" value="ECO:0000318"/>
    <property type="project" value="GO_Central"/>
</dbReference>
<feature type="compositionally biased region" description="Polar residues" evidence="7">
    <location>
        <begin position="567"/>
        <end position="578"/>
    </location>
</feature>
<dbReference type="RefSeq" id="XP_035543355.1">
    <property type="nucleotide sequence ID" value="XM_035687462.1"/>
</dbReference>
<name>A0A6P9E7P2_JUGRE</name>
<dbReference type="SMART" id="SM00249">
    <property type="entry name" value="PHD"/>
    <property type="match status" value="2"/>
</dbReference>
<dbReference type="GO" id="GO:0016747">
    <property type="term" value="F:acyltransferase activity, transferring groups other than amino-acyl groups"/>
    <property type="evidence" value="ECO:0007669"/>
    <property type="project" value="InterPro"/>
</dbReference>
<dbReference type="OrthoDB" id="429143at2759"/>
<sequence length="1522" mass="168992">MSLCQEIEELCNDDFEGSDDECPVFREAVIGSDTDHTSTRCLVAGATNFECESGMNTDTSLSSNSEKSAVTRHSSTKNIHSEDIYNVSENHFTYQKKNNVSEDCRDNFAPGCPVDGFTLVKWNDEDVSAKRMKFSVNEQPKHIPGSGKIQNSSVVPREIVTNMFCPSRDSVGETITVCVVESSSHGVTSSCHLLRQHLEIDRLGVASNKDVLKCKILGINGNDGKEVVSSEAIASPVSQESFVTSLLFSSPSVTVAEQSGSQLTVERTKLLESPKMDGSNLYLKTDPVKDPRPLLQYYVIHLLGAAGWRIERRKRPSRRYMESVYLTPKGKLIREFPKVWRLCGELLFEDRCIFMQEDDGKEWVDFSHFYSDLSDVLMNIERETNHSETTSTLVQRWRLLNPFVTVVFIDRKIGALRKGEVVKVTKRLVIDKKEKTDAVLVLTSSVEHHFPQRQVSAEDALTEFKGNYHACHKKVSGQKNNGAVEFLTGVSAYGADSTCLVDTIKGMENQCSGISGNKISSLGLTSLQGCASDSTFFHLGCCLCNVFVTSTNSSDELRGSGAITPYPDSNTNLPSSDKQASDHNVDTPKEVAEYVPRDSLEEKNKCLVGKNTDKLESHLQGSLVDHPNCTNDHLYHSQDLEADQQSEHSEREREKCSEASKFKMVDTFSSVDIIRKRKTHRKSRKISEIKLSTLYQSDIVGTTSTDAVGMPNIKEQGTRSELKEVQEILIAVTPANARNKGSRNNSSSLGSCQHQIKKKCSRVKKMCRDHNGSRSGKKKPCQIEDDDLLVSAIIKNKDFYPSTAQHSSEKKACKSRALRKLKSQKGCCRLLPRSMGSRGKQFTDGKSYSGARTVLSWLIDAGVISLNDVIQYRNSKDDSVIKDGPVTRDGIICKCCSNVLTISEFKIHAGFKLNRPCLNLFIKSGKPYTLCQLQAWSTEYKIRKNGTQLVKGDEDDQNDDSCGLCGDGGVLICCDYCPSTFHQACLATEELPEGSWYCPSCTCRICGELINDKEASGSSDALKCSQCEHKYHEACMKGRFVYEGVVADTWFCGGSCEKVYSGLQSRVGLVNHIADGFSWILLRCIHDDQKVHSTQRFALKAECNSRLAVALTIVEECFLSMVDPRTGIDMIPQVLYNWASDFARLNFYGFYSVVLEKDDVLISVACIRVHGTTVAEMPLIATCSQYRRQGMCRRLMAAIEEMLISFKVEKLVIAAIPDVVETWTEGFGFKLLEDNEKKNLNKINLMVFPGTIFLKKHLYENRMADRHYGPGDNLPSDYKVDACSKGETMTESLQQSDGNSCTNLVNAESIILDDRYSQGCKGDSQVAIIDGDLVQVDKLSVGMEESTKVVVHSKGEATIESINQVGAEIDIELVEGYNLQEFKVVAKAEVKLVQQSDGTCCAIEVGNEIKIGLLDATLQESEDGHEMEIACCEKQSDGNCWADEGGAEWGIRYTEGHKMQMGENQVGTLQDQFSELSCGGVPTILEDSQPKIVSGIVFSGMYDETQIYLDLQQQQQQQKSMS</sequence>
<feature type="region of interest" description="Disordered" evidence="7">
    <location>
        <begin position="56"/>
        <end position="75"/>
    </location>
</feature>
<dbReference type="GO" id="GO:0006357">
    <property type="term" value="P:regulation of transcription by RNA polymerase II"/>
    <property type="evidence" value="ECO:0000318"/>
    <property type="project" value="GO_Central"/>
</dbReference>
<evidence type="ECO:0000313" key="12">
    <source>
        <dbReference type="RefSeq" id="XP_035543355.1"/>
    </source>
</evidence>
<dbReference type="RefSeq" id="XP_035543357.1">
    <property type="nucleotide sequence ID" value="XM_035687464.1"/>
</dbReference>
<reference evidence="11 12" key="1">
    <citation type="submission" date="2025-04" db="UniProtKB">
        <authorList>
            <consortium name="RefSeq"/>
        </authorList>
    </citation>
    <scope>IDENTIFICATION</scope>
    <source>
        <tissue evidence="11 12">Leaves</tissue>
    </source>
</reference>
<dbReference type="GO" id="GO:0008270">
    <property type="term" value="F:zinc ion binding"/>
    <property type="evidence" value="ECO:0007669"/>
    <property type="project" value="UniProtKB-KW"/>
</dbReference>
<dbReference type="InterPro" id="IPR013083">
    <property type="entry name" value="Znf_RING/FYVE/PHD"/>
</dbReference>
<accession>A0A6P9E7P2</accession>
<feature type="domain" description="PHD-type" evidence="8">
    <location>
        <begin position="959"/>
        <end position="1004"/>
    </location>
</feature>
<evidence type="ECO:0000256" key="2">
    <source>
        <dbReference type="ARBA" id="ARBA00022723"/>
    </source>
</evidence>
<dbReference type="Gene3D" id="3.30.40.10">
    <property type="entry name" value="Zinc/RING finger domain, C3HC4 (zinc finger)"/>
    <property type="match status" value="2"/>
</dbReference>
<keyword evidence="4" id="KW-0862">Zinc</keyword>
<evidence type="ECO:0000313" key="13">
    <source>
        <dbReference type="RefSeq" id="XP_035543356.1"/>
    </source>
</evidence>
<evidence type="ECO:0000256" key="7">
    <source>
        <dbReference type="SAM" id="MobiDB-lite"/>
    </source>
</evidence>
<evidence type="ECO:0000259" key="8">
    <source>
        <dbReference type="PROSITE" id="PS50016"/>
    </source>
</evidence>
<evidence type="ECO:0000313" key="11">
    <source>
        <dbReference type="RefSeq" id="XP_018849488.2"/>
    </source>
</evidence>
<dbReference type="GeneID" id="109012343"/>
<dbReference type="InterPro" id="IPR032308">
    <property type="entry name" value="TDBD"/>
</dbReference>
<dbReference type="Pfam" id="PF16135">
    <property type="entry name" value="TDBD"/>
    <property type="match status" value="1"/>
</dbReference>
<keyword evidence="10" id="KW-1185">Reference proteome</keyword>
<evidence type="ECO:0000256" key="6">
    <source>
        <dbReference type="PROSITE-ProRule" id="PRU00146"/>
    </source>
</evidence>
<dbReference type="PANTHER" id="PTHR46508">
    <property type="entry name" value="PHD FINGER FAMILY PROTEIN"/>
    <property type="match status" value="1"/>
</dbReference>
<feature type="domain" description="N-acetyltransferase" evidence="9">
    <location>
        <begin position="1109"/>
        <end position="1259"/>
    </location>
</feature>
<evidence type="ECO:0000256" key="1">
    <source>
        <dbReference type="ARBA" id="ARBA00004123"/>
    </source>
</evidence>
<dbReference type="PANTHER" id="PTHR46508:SF2">
    <property type="entry name" value="INCREASED DNA METHYLATION 1"/>
    <property type="match status" value="1"/>
</dbReference>
<protein>
    <submittedName>
        <fullName evidence="11 12">Increased DNA methylation 1 isoform X1</fullName>
    </submittedName>
</protein>
<dbReference type="Pfam" id="PF23209">
    <property type="entry name" value="IDM1_C"/>
    <property type="match status" value="1"/>
</dbReference>
<evidence type="ECO:0000256" key="3">
    <source>
        <dbReference type="ARBA" id="ARBA00022771"/>
    </source>
</evidence>
<evidence type="ECO:0000313" key="14">
    <source>
        <dbReference type="RefSeq" id="XP_035543357.1"/>
    </source>
</evidence>
<dbReference type="Proteomes" id="UP000235220">
    <property type="component" value="Chromosome 2"/>
</dbReference>
<dbReference type="KEGG" id="jre:109012343"/>
<dbReference type="InterPro" id="IPR001965">
    <property type="entry name" value="Znf_PHD"/>
</dbReference>
<keyword evidence="3 6" id="KW-0863">Zinc-finger</keyword>